<evidence type="ECO:0000313" key="4">
    <source>
        <dbReference type="EMBL" id="EHJ46508.1"/>
    </source>
</evidence>
<dbReference type="PROSITE" id="PS50887">
    <property type="entry name" value="GGDEF"/>
    <property type="match status" value="1"/>
</dbReference>
<dbReference type="EC" id="2.7.7.65" evidence="1"/>
<organism evidence="4 5">
    <name type="scientific">Solidesulfovibrio carbinoliphilus subsp. oakridgensis</name>
    <dbReference type="NCBI Taxonomy" id="694327"/>
    <lineage>
        <taxon>Bacteria</taxon>
        <taxon>Pseudomonadati</taxon>
        <taxon>Thermodesulfobacteriota</taxon>
        <taxon>Desulfovibrionia</taxon>
        <taxon>Desulfovibrionales</taxon>
        <taxon>Desulfovibrionaceae</taxon>
        <taxon>Solidesulfovibrio</taxon>
    </lineage>
</organism>
<sequence length="415" mass="45652">MSIPLEDTDLTAKALELERFLPHGRQTDFRRLVDDLLASRACFDREKADLVAEVRLHAAESLRLRERLRRQAGQMERLQDIFRANDQAFCTFRAALTLSRQLRHLSDLPDILDRLARAMGVPALACLLSREDFEAYVPAAYPCPSQTALVAALRSLPRAPASERTVHVGPVAALADPGFFFPPALFAACPELSDGSCFIAPLHDKYRPDRRIGALALADPDPGRYTAEKGTDFLEHFCEVLAGDLLHVKIHEELSRQRDSDELTGIPNRASLRRNAPSLLSLAERRGSPAALLFCDLDRFKAVNDLFGHEKGDAVLCDVARAMAGRIRAYDMLARLGGDEFVVLMPDAGNHEAAVMAKRLRACVAQVARDRELSGAPGLSVSIGVAMHVPGQSIDDLIRRADEAMYADKRAENGA</sequence>
<dbReference type="OrthoDB" id="9759607at2"/>
<dbReference type="Proteomes" id="UP000004662">
    <property type="component" value="Chromosome"/>
</dbReference>
<dbReference type="NCBIfam" id="TIGR00254">
    <property type="entry name" value="GGDEF"/>
    <property type="match status" value="1"/>
</dbReference>
<dbReference type="Gene3D" id="3.30.450.40">
    <property type="match status" value="1"/>
</dbReference>
<evidence type="ECO:0000313" key="5">
    <source>
        <dbReference type="Proteomes" id="UP000004662"/>
    </source>
</evidence>
<evidence type="ECO:0000256" key="2">
    <source>
        <dbReference type="ARBA" id="ARBA00034247"/>
    </source>
</evidence>
<dbReference type="SUPFAM" id="SSF55781">
    <property type="entry name" value="GAF domain-like"/>
    <property type="match status" value="1"/>
</dbReference>
<dbReference type="InterPro" id="IPR007435">
    <property type="entry name" value="DUF484"/>
</dbReference>
<gene>
    <name evidence="4" type="ORF">DFW101_0491</name>
</gene>
<dbReference type="SUPFAM" id="SSF55073">
    <property type="entry name" value="Nucleotide cyclase"/>
    <property type="match status" value="1"/>
</dbReference>
<keyword evidence="5" id="KW-1185">Reference proteome</keyword>
<proteinExistence type="predicted"/>
<dbReference type="Gene3D" id="3.30.70.270">
    <property type="match status" value="1"/>
</dbReference>
<dbReference type="EMBL" id="CM001368">
    <property type="protein sequence ID" value="EHJ46508.1"/>
    <property type="molecule type" value="Genomic_DNA"/>
</dbReference>
<dbReference type="SMART" id="SM00267">
    <property type="entry name" value="GGDEF"/>
    <property type="match status" value="1"/>
</dbReference>
<evidence type="ECO:0000259" key="3">
    <source>
        <dbReference type="PROSITE" id="PS50887"/>
    </source>
</evidence>
<accession>G7QDK2</accession>
<dbReference type="InterPro" id="IPR029016">
    <property type="entry name" value="GAF-like_dom_sf"/>
</dbReference>
<dbReference type="Pfam" id="PF00990">
    <property type="entry name" value="GGDEF"/>
    <property type="match status" value="1"/>
</dbReference>
<name>G7QDK2_9BACT</name>
<dbReference type="Pfam" id="PF04340">
    <property type="entry name" value="DUF484"/>
    <property type="match status" value="1"/>
</dbReference>
<evidence type="ECO:0000256" key="1">
    <source>
        <dbReference type="ARBA" id="ARBA00012528"/>
    </source>
</evidence>
<dbReference type="InterPro" id="IPR050469">
    <property type="entry name" value="Diguanylate_Cyclase"/>
</dbReference>
<dbReference type="eggNOG" id="COG3706">
    <property type="taxonomic scope" value="Bacteria"/>
</dbReference>
<dbReference type="GO" id="GO:0052621">
    <property type="term" value="F:diguanylate cyclase activity"/>
    <property type="evidence" value="ECO:0007669"/>
    <property type="project" value="UniProtKB-EC"/>
</dbReference>
<dbReference type="AlphaFoldDB" id="G7QDK2"/>
<feature type="domain" description="GGDEF" evidence="3">
    <location>
        <begin position="288"/>
        <end position="415"/>
    </location>
</feature>
<reference evidence="5" key="1">
    <citation type="journal article" date="2015" name="Genome Announc.">
        <title>High-Quality Draft Genome Sequence of Desulfovibrio carbinoliphilus FW-101-2B, an Organic Acid-Oxidizing Sulfate-Reducing Bacterium Isolated from Uranium(VI)-Contaminated Groundwater.</title>
        <authorList>
            <person name="Ramsay B.D."/>
            <person name="Hwang C."/>
            <person name="Woo H.L."/>
            <person name="Carroll S.L."/>
            <person name="Lucas S."/>
            <person name="Han J."/>
            <person name="Lapidus A.L."/>
            <person name="Cheng J.F."/>
            <person name="Goodwin L.A."/>
            <person name="Pitluck S."/>
            <person name="Peters L."/>
            <person name="Chertkov O."/>
            <person name="Held B."/>
            <person name="Detter J.C."/>
            <person name="Han C.S."/>
            <person name="Tapia R."/>
            <person name="Land M.L."/>
            <person name="Hauser L.J."/>
            <person name="Kyrpides N.C."/>
            <person name="Ivanova N.N."/>
            <person name="Mikhailova N."/>
            <person name="Pagani I."/>
            <person name="Woyke T."/>
            <person name="Arkin A.P."/>
            <person name="Dehal P."/>
            <person name="Chivian D."/>
            <person name="Criddle C.S."/>
            <person name="Wu W."/>
            <person name="Chakraborty R."/>
            <person name="Hazen T.C."/>
            <person name="Fields M.W."/>
        </authorList>
    </citation>
    <scope>NUCLEOTIDE SEQUENCE [LARGE SCALE GENOMIC DNA]</scope>
    <source>
        <strain evidence="5">FW-101-2B</strain>
    </source>
</reference>
<dbReference type="InterPro" id="IPR029787">
    <property type="entry name" value="Nucleotide_cyclase"/>
</dbReference>
<comment type="catalytic activity">
    <reaction evidence="2">
        <text>2 GTP = 3',3'-c-di-GMP + 2 diphosphate</text>
        <dbReference type="Rhea" id="RHEA:24898"/>
        <dbReference type="ChEBI" id="CHEBI:33019"/>
        <dbReference type="ChEBI" id="CHEBI:37565"/>
        <dbReference type="ChEBI" id="CHEBI:58805"/>
        <dbReference type="EC" id="2.7.7.65"/>
    </reaction>
</comment>
<dbReference type="HOGENOM" id="CLU_661795_0_0_7"/>
<dbReference type="FunFam" id="3.30.70.270:FF:000001">
    <property type="entry name" value="Diguanylate cyclase domain protein"/>
    <property type="match status" value="1"/>
</dbReference>
<protein>
    <recommendedName>
        <fullName evidence="1">diguanylate cyclase</fullName>
        <ecNumber evidence="1">2.7.7.65</ecNumber>
    </recommendedName>
</protein>
<dbReference type="STRING" id="694327.DFW101_0491"/>
<dbReference type="PANTHER" id="PTHR45138">
    <property type="entry name" value="REGULATORY COMPONENTS OF SENSORY TRANSDUCTION SYSTEM"/>
    <property type="match status" value="1"/>
</dbReference>
<dbReference type="InterPro" id="IPR000160">
    <property type="entry name" value="GGDEF_dom"/>
</dbReference>
<dbReference type="CDD" id="cd01949">
    <property type="entry name" value="GGDEF"/>
    <property type="match status" value="1"/>
</dbReference>
<dbReference type="RefSeq" id="WP_009179946.1">
    <property type="nucleotide sequence ID" value="NZ_CM001368.1"/>
</dbReference>
<dbReference type="PANTHER" id="PTHR45138:SF9">
    <property type="entry name" value="DIGUANYLATE CYCLASE DGCM-RELATED"/>
    <property type="match status" value="1"/>
</dbReference>
<dbReference type="InterPro" id="IPR043128">
    <property type="entry name" value="Rev_trsase/Diguanyl_cyclase"/>
</dbReference>